<protein>
    <submittedName>
        <fullName evidence="2">Uncharacterized protein</fullName>
    </submittedName>
</protein>
<gene>
    <name evidence="2" type="ORF">Ae201684_017990</name>
</gene>
<name>A0A6G0W7E7_9STRA</name>
<dbReference type="Proteomes" id="UP000481153">
    <property type="component" value="Unassembled WGS sequence"/>
</dbReference>
<evidence type="ECO:0000256" key="1">
    <source>
        <dbReference type="SAM" id="MobiDB-lite"/>
    </source>
</evidence>
<dbReference type="AlphaFoldDB" id="A0A6G0W7E7"/>
<feature type="region of interest" description="Disordered" evidence="1">
    <location>
        <begin position="86"/>
        <end position="110"/>
    </location>
</feature>
<dbReference type="VEuPathDB" id="FungiDB:AeMF1_017262"/>
<sequence>MSSLRATRYLWGQKQDLQPATAVDFAVLRNEVADCVAKLSSLYVLIEKVAKSLAKVVSAQAPVPVPAVVTPAAHVDVSTQSGVSVVVDPQQPTQAGTELTDNDPTMTAET</sequence>
<keyword evidence="3" id="KW-1185">Reference proteome</keyword>
<accession>A0A6G0W7E7</accession>
<organism evidence="2 3">
    <name type="scientific">Aphanomyces euteiches</name>
    <dbReference type="NCBI Taxonomy" id="100861"/>
    <lineage>
        <taxon>Eukaryota</taxon>
        <taxon>Sar</taxon>
        <taxon>Stramenopiles</taxon>
        <taxon>Oomycota</taxon>
        <taxon>Saprolegniomycetes</taxon>
        <taxon>Saprolegniales</taxon>
        <taxon>Verrucalvaceae</taxon>
        <taxon>Aphanomyces</taxon>
    </lineage>
</organism>
<reference evidence="2 3" key="1">
    <citation type="submission" date="2019-07" db="EMBL/GenBank/DDBJ databases">
        <title>Genomics analysis of Aphanomyces spp. identifies a new class of oomycete effector associated with host adaptation.</title>
        <authorList>
            <person name="Gaulin E."/>
        </authorList>
    </citation>
    <scope>NUCLEOTIDE SEQUENCE [LARGE SCALE GENOMIC DNA]</scope>
    <source>
        <strain evidence="2 3">ATCC 201684</strain>
    </source>
</reference>
<feature type="compositionally biased region" description="Polar residues" evidence="1">
    <location>
        <begin position="90"/>
        <end position="110"/>
    </location>
</feature>
<evidence type="ECO:0000313" key="2">
    <source>
        <dbReference type="EMBL" id="KAF0723026.1"/>
    </source>
</evidence>
<comment type="caution">
    <text evidence="2">The sequence shown here is derived from an EMBL/GenBank/DDBJ whole genome shotgun (WGS) entry which is preliminary data.</text>
</comment>
<proteinExistence type="predicted"/>
<dbReference type="EMBL" id="VJMJ01000318">
    <property type="protein sequence ID" value="KAF0723026.1"/>
    <property type="molecule type" value="Genomic_DNA"/>
</dbReference>
<evidence type="ECO:0000313" key="3">
    <source>
        <dbReference type="Proteomes" id="UP000481153"/>
    </source>
</evidence>